<sequence length="140" mass="16682">MNIPLSLKIERSLHLDEGLLMTLQVYYDIELEKKKEAQSYHPDLSIYRKILFWDTDFDKLDWNTNKRYIINRIFERGNEKEILETIRFYGRDTILSLLDLNNKYAVNLKSNIQKYLNYANKTQISNSNTITKKGIDTINV</sequence>
<dbReference type="STRING" id="1203610.HMPREF1536_02044"/>
<dbReference type="PATRIC" id="fig|1203610.3.peg.2095"/>
<protein>
    <recommendedName>
        <fullName evidence="1">DUF6922 domain-containing protein</fullName>
    </recommendedName>
</protein>
<name>A0A0F5JIN3_9BACT</name>
<keyword evidence="3" id="KW-1185">Reference proteome</keyword>
<proteinExistence type="predicted"/>
<evidence type="ECO:0000259" key="1">
    <source>
        <dbReference type="Pfam" id="PF21956"/>
    </source>
</evidence>
<comment type="caution">
    <text evidence="2">The sequence shown here is derived from an EMBL/GenBank/DDBJ whole genome shotgun (WGS) entry which is preliminary data.</text>
</comment>
<accession>A0A0F5JIN3</accession>
<dbReference type="EMBL" id="AQHW01000013">
    <property type="protein sequence ID" value="KKB57322.1"/>
    <property type="molecule type" value="Genomic_DNA"/>
</dbReference>
<evidence type="ECO:0000313" key="3">
    <source>
        <dbReference type="Proteomes" id="UP000033035"/>
    </source>
</evidence>
<dbReference type="HOGENOM" id="CLU_2047407_0_0_10"/>
<dbReference type="Proteomes" id="UP000033035">
    <property type="component" value="Unassembled WGS sequence"/>
</dbReference>
<organism evidence="2 3">
    <name type="scientific">Parabacteroides gordonii MS-1 = DSM 23371</name>
    <dbReference type="NCBI Taxonomy" id="1203610"/>
    <lineage>
        <taxon>Bacteria</taxon>
        <taxon>Pseudomonadati</taxon>
        <taxon>Bacteroidota</taxon>
        <taxon>Bacteroidia</taxon>
        <taxon>Bacteroidales</taxon>
        <taxon>Tannerellaceae</taxon>
        <taxon>Parabacteroides</taxon>
    </lineage>
</organism>
<dbReference type="InterPro" id="IPR053830">
    <property type="entry name" value="DUF6922"/>
</dbReference>
<gene>
    <name evidence="2" type="ORF">HMPREF1536_02044</name>
</gene>
<dbReference type="Pfam" id="PF21956">
    <property type="entry name" value="DUF6922"/>
    <property type="match status" value="1"/>
</dbReference>
<feature type="domain" description="DUF6922" evidence="1">
    <location>
        <begin position="48"/>
        <end position="96"/>
    </location>
</feature>
<reference evidence="2 3" key="1">
    <citation type="submission" date="2013-04" db="EMBL/GenBank/DDBJ databases">
        <title>The Genome Sequence of Parabacteroides gordonii DSM 23371.</title>
        <authorList>
            <consortium name="The Broad Institute Genomics Platform"/>
            <person name="Earl A."/>
            <person name="Ward D."/>
            <person name="Feldgarden M."/>
            <person name="Gevers D."/>
            <person name="Martens E."/>
            <person name="Sakamoto M."/>
            <person name="Benno Y."/>
            <person name="Suzuki N."/>
            <person name="Matsunaga N."/>
            <person name="Koshihara K."/>
            <person name="Seki M."/>
            <person name="Komiya H."/>
            <person name="Walker B."/>
            <person name="Young S."/>
            <person name="Zeng Q."/>
            <person name="Gargeya S."/>
            <person name="Fitzgerald M."/>
            <person name="Haas B."/>
            <person name="Abouelleil A."/>
            <person name="Allen A.W."/>
            <person name="Alvarado L."/>
            <person name="Arachchi H.M."/>
            <person name="Berlin A.M."/>
            <person name="Chapman S.B."/>
            <person name="Gainer-Dewar J."/>
            <person name="Goldberg J."/>
            <person name="Griggs A."/>
            <person name="Gujja S."/>
            <person name="Hansen M."/>
            <person name="Howarth C."/>
            <person name="Imamovic A."/>
            <person name="Ireland A."/>
            <person name="Larimer J."/>
            <person name="McCowan C."/>
            <person name="Murphy C."/>
            <person name="Pearson M."/>
            <person name="Poon T.W."/>
            <person name="Priest M."/>
            <person name="Roberts A."/>
            <person name="Saif S."/>
            <person name="Shea T."/>
            <person name="Sisk P."/>
            <person name="Sykes S."/>
            <person name="Wortman J."/>
            <person name="Nusbaum C."/>
            <person name="Birren B."/>
        </authorList>
    </citation>
    <scope>NUCLEOTIDE SEQUENCE [LARGE SCALE GENOMIC DNA]</scope>
    <source>
        <strain evidence="2 3">MS-1</strain>
    </source>
</reference>
<evidence type="ECO:0000313" key="2">
    <source>
        <dbReference type="EMBL" id="KKB57322.1"/>
    </source>
</evidence>
<dbReference type="AlphaFoldDB" id="A0A0F5JIN3"/>